<dbReference type="AlphaFoldDB" id="A0A2M8L615"/>
<reference evidence="5" key="1">
    <citation type="submission" date="2017-09" db="EMBL/GenBank/DDBJ databases">
        <title>Depth-based differentiation of microbial function through sediment-hosted aquifers and enrichment of novel symbionts in the deep terrestrial subsurface.</title>
        <authorList>
            <person name="Probst A.J."/>
            <person name="Ladd B."/>
            <person name="Jarett J.K."/>
            <person name="Geller-Mcgrath D.E."/>
            <person name="Sieber C.M.K."/>
            <person name="Emerson J.B."/>
            <person name="Anantharaman K."/>
            <person name="Thomas B.C."/>
            <person name="Malmstrom R."/>
            <person name="Stieglmeier M."/>
            <person name="Klingl A."/>
            <person name="Woyke T."/>
            <person name="Ryan C.M."/>
            <person name="Banfield J.F."/>
        </authorList>
    </citation>
    <scope>NUCLEOTIDE SEQUENCE [LARGE SCALE GENOMIC DNA]</scope>
</reference>
<dbReference type="NCBIfam" id="TIGR00732">
    <property type="entry name" value="dprA"/>
    <property type="match status" value="1"/>
</dbReference>
<dbReference type="InterPro" id="IPR036388">
    <property type="entry name" value="WH-like_DNA-bd_sf"/>
</dbReference>
<dbReference type="PANTHER" id="PTHR43022:SF1">
    <property type="entry name" value="PROTEIN SMF"/>
    <property type="match status" value="1"/>
</dbReference>
<dbReference type="Pfam" id="PF17782">
    <property type="entry name" value="WHD_DprA"/>
    <property type="match status" value="1"/>
</dbReference>
<protein>
    <submittedName>
        <fullName evidence="4">DNA-protecting protein DprA</fullName>
    </submittedName>
</protein>
<gene>
    <name evidence="4" type="primary">dprA</name>
    <name evidence="4" type="ORF">COU96_00650</name>
</gene>
<dbReference type="GO" id="GO:0009294">
    <property type="term" value="P:DNA-mediated transformation"/>
    <property type="evidence" value="ECO:0007669"/>
    <property type="project" value="InterPro"/>
</dbReference>
<dbReference type="Pfam" id="PF02481">
    <property type="entry name" value="DNA_processg_A"/>
    <property type="match status" value="1"/>
</dbReference>
<evidence type="ECO:0000259" key="3">
    <source>
        <dbReference type="Pfam" id="PF17782"/>
    </source>
</evidence>
<feature type="domain" description="Smf/DprA SLOG" evidence="2">
    <location>
        <begin position="4"/>
        <end position="215"/>
    </location>
</feature>
<name>A0A2M8L615_9BACT</name>
<evidence type="ECO:0000259" key="2">
    <source>
        <dbReference type="Pfam" id="PF02481"/>
    </source>
</evidence>
<evidence type="ECO:0000313" key="5">
    <source>
        <dbReference type="Proteomes" id="UP000229500"/>
    </source>
</evidence>
<proteinExistence type="inferred from homology"/>
<accession>A0A2M8L615</accession>
<dbReference type="InterPro" id="IPR003488">
    <property type="entry name" value="DprA"/>
</dbReference>
<comment type="similarity">
    <text evidence="1">Belongs to the DprA/Smf family.</text>
</comment>
<dbReference type="Gene3D" id="1.10.10.10">
    <property type="entry name" value="Winged helix-like DNA-binding domain superfamily/Winged helix DNA-binding domain"/>
    <property type="match status" value="1"/>
</dbReference>
<evidence type="ECO:0000256" key="1">
    <source>
        <dbReference type="ARBA" id="ARBA00006525"/>
    </source>
</evidence>
<dbReference type="EMBL" id="PFEL01000030">
    <property type="protein sequence ID" value="PJE69273.1"/>
    <property type="molecule type" value="Genomic_DNA"/>
</dbReference>
<dbReference type="Gene3D" id="3.40.50.450">
    <property type="match status" value="1"/>
</dbReference>
<dbReference type="Proteomes" id="UP000229500">
    <property type="component" value="Unassembled WGS sequence"/>
</dbReference>
<dbReference type="PANTHER" id="PTHR43022">
    <property type="entry name" value="PROTEIN SMF"/>
    <property type="match status" value="1"/>
</dbReference>
<feature type="domain" description="DprA winged helix" evidence="3">
    <location>
        <begin position="248"/>
        <end position="299"/>
    </location>
</feature>
<organism evidence="4 5">
    <name type="scientific">Candidatus Shapirobacteria bacterium CG10_big_fil_rev_8_21_14_0_10_38_14</name>
    <dbReference type="NCBI Taxonomy" id="1974483"/>
    <lineage>
        <taxon>Bacteria</taxon>
        <taxon>Candidatus Shapironibacteriota</taxon>
    </lineage>
</organism>
<evidence type="ECO:0000313" key="4">
    <source>
        <dbReference type="EMBL" id="PJE69273.1"/>
    </source>
</evidence>
<comment type="caution">
    <text evidence="4">The sequence shown here is derived from an EMBL/GenBank/DDBJ whole genome shotgun (WGS) entry which is preliminary data.</text>
</comment>
<dbReference type="SUPFAM" id="SSF102405">
    <property type="entry name" value="MCP/YpsA-like"/>
    <property type="match status" value="1"/>
</dbReference>
<sequence>MAQVVEITDKKYPELLKKIGSIAPQKLYYKGNFCDEIFENCLAVVGSRRLTSYGRRATEQLITEIAAAGVTIVSGFMFGGDEAAHSAAVKAGGKTIAVMPCGINIIHPEYQAELYNEILETGGLIISEYEGNFLPQTWSFVQRDRIVAGLSKAVLVTEASLNSGSLITAGYAKKFGRKVFSLPGQIFSEVSKGTIKLIKEGAEVVTEARDILSFYKVLRSGVIPGLTRNPGFVKKTLDSRFRGNDNNLGSLEGKIIDWLKREPMEADAIARALCVPAAKLGMTLSLMQLKGIINQESGKYYVD</sequence>
<dbReference type="InterPro" id="IPR057666">
    <property type="entry name" value="DrpA_SLOG"/>
</dbReference>
<dbReference type="InterPro" id="IPR041614">
    <property type="entry name" value="DprA_WH"/>
</dbReference>